<dbReference type="RefSeq" id="WP_041977662.1">
    <property type="nucleotide sequence ID" value="NZ_CBXV010000008.1"/>
</dbReference>
<evidence type="ECO:0000313" key="10">
    <source>
        <dbReference type="EMBL" id="CDM66418.1"/>
    </source>
</evidence>
<keyword evidence="6 8" id="KW-0346">Stress response</keyword>
<dbReference type="PROSITE" id="PS00636">
    <property type="entry name" value="DNAJ_1"/>
    <property type="match status" value="1"/>
</dbReference>
<comment type="caution">
    <text evidence="8">Lacks conserved residue(s) required for the propagation of feature annotation.</text>
</comment>
<accession>A0A0B6WYT0</accession>
<comment type="similarity">
    <text evidence="8">Belongs to the DnaJ family.</text>
</comment>
<dbReference type="Pfam" id="PF00226">
    <property type="entry name" value="DnaJ"/>
    <property type="match status" value="1"/>
</dbReference>
<evidence type="ECO:0000256" key="2">
    <source>
        <dbReference type="ARBA" id="ARBA00022723"/>
    </source>
</evidence>
<keyword evidence="4" id="KW-0863">Zinc-finger</keyword>
<dbReference type="GO" id="GO:0008270">
    <property type="term" value="F:zinc ion binding"/>
    <property type="evidence" value="ECO:0007669"/>
    <property type="project" value="UniProtKB-UniRule"/>
</dbReference>
<keyword evidence="2 8" id="KW-0479">Metal-binding</keyword>
<organism evidence="10 11">
    <name type="scientific">Pyrinomonas methylaliphatogenes</name>
    <dbReference type="NCBI Taxonomy" id="454194"/>
    <lineage>
        <taxon>Bacteria</taxon>
        <taxon>Pseudomonadati</taxon>
        <taxon>Acidobacteriota</taxon>
        <taxon>Blastocatellia</taxon>
        <taxon>Blastocatellales</taxon>
        <taxon>Pyrinomonadaceae</taxon>
        <taxon>Pyrinomonas</taxon>
    </lineage>
</organism>
<keyword evidence="7 8" id="KW-0143">Chaperone</keyword>
<dbReference type="AlphaFoldDB" id="A0A0B6WYT0"/>
<dbReference type="GO" id="GO:0005737">
    <property type="term" value="C:cytoplasm"/>
    <property type="evidence" value="ECO:0007669"/>
    <property type="project" value="UniProtKB-SubCell"/>
</dbReference>
<name>A0A0B6WYT0_9BACT</name>
<keyword evidence="11" id="KW-1185">Reference proteome</keyword>
<dbReference type="SMART" id="SM00271">
    <property type="entry name" value="DnaJ"/>
    <property type="match status" value="1"/>
</dbReference>
<evidence type="ECO:0000313" key="11">
    <source>
        <dbReference type="Proteomes" id="UP000031518"/>
    </source>
</evidence>
<dbReference type="FunFam" id="2.60.260.20:FF:000005">
    <property type="entry name" value="Chaperone protein dnaJ 1, mitochondrial"/>
    <property type="match status" value="1"/>
</dbReference>
<evidence type="ECO:0000256" key="5">
    <source>
        <dbReference type="ARBA" id="ARBA00022833"/>
    </source>
</evidence>
<comment type="subunit">
    <text evidence="8">Homodimer.</text>
</comment>
<dbReference type="STRING" id="454194.PYK22_02448"/>
<evidence type="ECO:0000256" key="8">
    <source>
        <dbReference type="HAMAP-Rule" id="MF_01152"/>
    </source>
</evidence>
<dbReference type="EMBL" id="CBXV010000008">
    <property type="protein sequence ID" value="CDM66418.1"/>
    <property type="molecule type" value="Genomic_DNA"/>
</dbReference>
<gene>
    <name evidence="8" type="primary">dnaJ</name>
    <name evidence="10" type="ORF">PYK22_02448</name>
</gene>
<dbReference type="HAMAP" id="MF_01152">
    <property type="entry name" value="DnaJ"/>
    <property type="match status" value="1"/>
</dbReference>
<feature type="binding site" evidence="8">
    <location>
        <position position="160"/>
    </location>
    <ligand>
        <name>Zn(2+)</name>
        <dbReference type="ChEBI" id="CHEBI:29105"/>
        <label>1</label>
    </ligand>
</feature>
<comment type="function">
    <text evidence="8">Participates actively in the response to hyperosmotic and heat shock by preventing the aggregation of stress-denatured proteins and by disaggregating proteins, also in an autonomous, DnaK-independent fashion. Unfolded proteins bind initially to DnaJ; upon interaction with the DnaJ-bound protein, DnaK hydrolyzes its bound ATP, resulting in the formation of a stable complex. GrpE releases ADP from DnaK; ATP binding to DnaK triggers the release of the substrate protein, thus completing the reaction cycle. Several rounds of ATP-dependent interactions between DnaJ, DnaK and GrpE are required for fully efficient folding. Also involved, together with DnaK and GrpE, in the DNA replication of plasmids through activation of initiation proteins.</text>
</comment>
<feature type="binding site" evidence="8">
    <location>
        <position position="178"/>
    </location>
    <ligand>
        <name>Zn(2+)</name>
        <dbReference type="ChEBI" id="CHEBI:29105"/>
        <label>1</label>
    </ligand>
</feature>
<feature type="binding site" evidence="8">
    <location>
        <position position="175"/>
    </location>
    <ligand>
        <name>Zn(2+)</name>
        <dbReference type="ChEBI" id="CHEBI:29105"/>
        <label>1</label>
    </ligand>
</feature>
<proteinExistence type="inferred from homology"/>
<dbReference type="PANTHER" id="PTHR43096">
    <property type="entry name" value="DNAJ HOMOLOG 1, MITOCHONDRIAL-RELATED"/>
    <property type="match status" value="1"/>
</dbReference>
<comment type="subcellular location">
    <subcellularLocation>
        <location evidence="8">Cytoplasm</location>
    </subcellularLocation>
</comment>
<dbReference type="FunFam" id="1.10.287.110:FF:000034">
    <property type="entry name" value="Chaperone protein DnaJ"/>
    <property type="match status" value="1"/>
</dbReference>
<dbReference type="SUPFAM" id="SSF46565">
    <property type="entry name" value="Chaperone J-domain"/>
    <property type="match status" value="1"/>
</dbReference>
<dbReference type="Gene3D" id="2.60.260.20">
    <property type="entry name" value="Urease metallochaperone UreE, N-terminal domain"/>
    <property type="match status" value="2"/>
</dbReference>
<dbReference type="GO" id="GO:0042026">
    <property type="term" value="P:protein refolding"/>
    <property type="evidence" value="ECO:0007669"/>
    <property type="project" value="TreeGrafter"/>
</dbReference>
<dbReference type="InterPro" id="IPR008971">
    <property type="entry name" value="HSP40/DnaJ_pept-bd"/>
</dbReference>
<evidence type="ECO:0000256" key="3">
    <source>
        <dbReference type="ARBA" id="ARBA00022737"/>
    </source>
</evidence>
<evidence type="ECO:0000256" key="6">
    <source>
        <dbReference type="ARBA" id="ARBA00023016"/>
    </source>
</evidence>
<evidence type="ECO:0000256" key="7">
    <source>
        <dbReference type="ARBA" id="ARBA00023186"/>
    </source>
</evidence>
<reference evidence="10 11" key="1">
    <citation type="submission" date="2013-12" db="EMBL/GenBank/DDBJ databases">
        <authorList>
            <person name="Stott M."/>
        </authorList>
    </citation>
    <scope>NUCLEOTIDE SEQUENCE [LARGE SCALE GENOMIC DNA]</scope>
    <source>
        <strain evidence="10 11">K22</strain>
    </source>
</reference>
<keyword evidence="8" id="KW-0963">Cytoplasm</keyword>
<evidence type="ECO:0000256" key="4">
    <source>
        <dbReference type="ARBA" id="ARBA00022771"/>
    </source>
</evidence>
<dbReference type="PANTHER" id="PTHR43096:SF48">
    <property type="entry name" value="CHAPERONE PROTEIN DNAJ"/>
    <property type="match status" value="1"/>
</dbReference>
<dbReference type="InterPro" id="IPR036869">
    <property type="entry name" value="J_dom_sf"/>
</dbReference>
<dbReference type="PRINTS" id="PR00625">
    <property type="entry name" value="JDOMAIN"/>
</dbReference>
<keyword evidence="5 8" id="KW-0862">Zinc</keyword>
<dbReference type="InterPro" id="IPR018253">
    <property type="entry name" value="DnaJ_domain_CS"/>
</dbReference>
<dbReference type="InterPro" id="IPR002939">
    <property type="entry name" value="DnaJ_C"/>
</dbReference>
<comment type="domain">
    <text evidence="8">The J domain is necessary and sufficient to stimulate DnaK ATPase activity. Zinc center 1 plays an important role in the autonomous, DnaK-independent chaperone activity of DnaJ. Zinc center 2 is essential for interaction with DnaK and for DnaJ activity.</text>
</comment>
<keyword evidence="3 8" id="KW-0677">Repeat</keyword>
<sequence>MAAQVKDYYEILGVSRTASEDEIKAAYRRLARKYHPDLNPGDKAAEEKFKELQEAYDVLSDPEKRKQYDQFGPNWRAATAGGPPPGWEGFRTGPGGFDFSDFEFGFGRGVGADIFEELFGTRTRRRRSRGQDVEAELELSLEEAHRGGRRTIQLQVADLCPSCQGTGLVGGNQICATCRGAGQVSRSKSIEVNIPPGVRDGTTLRLAGQGGAGASGAPAGDLYLHIKLRPHPRFTVHGDDVETELQIAPWEAVLGARVTVPTIDGQVEMTIPPGAQTGQRLRLRGQGLNRRRGGRGDEYVRLKIVVPRAPTPEERRLFEELRRISRFDPRAV</sequence>
<dbReference type="Gene3D" id="1.10.287.110">
    <property type="entry name" value="DnaJ domain"/>
    <property type="match status" value="1"/>
</dbReference>
<feature type="domain" description="J" evidence="9">
    <location>
        <begin position="7"/>
        <end position="72"/>
    </location>
</feature>
<dbReference type="InterPro" id="IPR036410">
    <property type="entry name" value="HSP_DnaJ_Cys-rich_dom_sf"/>
</dbReference>
<dbReference type="GO" id="GO:0051082">
    <property type="term" value="F:unfolded protein binding"/>
    <property type="evidence" value="ECO:0007669"/>
    <property type="project" value="UniProtKB-UniRule"/>
</dbReference>
<keyword evidence="1 8" id="KW-0235">DNA replication</keyword>
<dbReference type="CDD" id="cd10747">
    <property type="entry name" value="DnaJ_C"/>
    <property type="match status" value="1"/>
</dbReference>
<reference evidence="10 11" key="2">
    <citation type="submission" date="2015-01" db="EMBL/GenBank/DDBJ databases">
        <title>Complete genome sequence of Pyrinomonas methylaliphatogenes type strain K22T.</title>
        <authorList>
            <person name="Lee K.C.Y."/>
            <person name="Power J.F."/>
            <person name="Dunfield P.F."/>
            <person name="Morgan X.C."/>
            <person name="Huttenhower C."/>
            <person name="Stott M.B."/>
        </authorList>
    </citation>
    <scope>NUCLEOTIDE SEQUENCE [LARGE SCALE GENOMIC DNA]</scope>
    <source>
        <strain evidence="10 11">K22</strain>
    </source>
</reference>
<evidence type="ECO:0000259" key="9">
    <source>
        <dbReference type="PROSITE" id="PS50076"/>
    </source>
</evidence>
<dbReference type="SUPFAM" id="SSF49493">
    <property type="entry name" value="HSP40/DnaJ peptide-binding domain"/>
    <property type="match status" value="2"/>
</dbReference>
<dbReference type="GO" id="GO:0009408">
    <property type="term" value="P:response to heat"/>
    <property type="evidence" value="ECO:0007669"/>
    <property type="project" value="InterPro"/>
</dbReference>
<dbReference type="Pfam" id="PF01556">
    <property type="entry name" value="DnaJ_C"/>
    <property type="match status" value="1"/>
</dbReference>
<dbReference type="InterPro" id="IPR001623">
    <property type="entry name" value="DnaJ_domain"/>
</dbReference>
<dbReference type="GO" id="GO:0006260">
    <property type="term" value="P:DNA replication"/>
    <property type="evidence" value="ECO:0007669"/>
    <property type="project" value="UniProtKB-KW"/>
</dbReference>
<dbReference type="CDD" id="cd06257">
    <property type="entry name" value="DnaJ"/>
    <property type="match status" value="1"/>
</dbReference>
<dbReference type="SUPFAM" id="SSF57938">
    <property type="entry name" value="DnaJ/Hsp40 cysteine-rich domain"/>
    <property type="match status" value="1"/>
</dbReference>
<dbReference type="OrthoDB" id="9779889at2"/>
<dbReference type="Gene3D" id="6.20.20.10">
    <property type="match status" value="1"/>
</dbReference>
<dbReference type="PROSITE" id="PS50076">
    <property type="entry name" value="DNAJ_2"/>
    <property type="match status" value="1"/>
</dbReference>
<dbReference type="Proteomes" id="UP000031518">
    <property type="component" value="Unassembled WGS sequence"/>
</dbReference>
<comment type="cofactor">
    <cofactor evidence="8">
        <name>Zn(2+)</name>
        <dbReference type="ChEBI" id="CHEBI:29105"/>
    </cofactor>
    <text evidence="8">Binds 2 Zn(2+) ions per monomer.</text>
</comment>
<feature type="binding site" evidence="8">
    <location>
        <position position="163"/>
    </location>
    <ligand>
        <name>Zn(2+)</name>
        <dbReference type="ChEBI" id="CHEBI:29105"/>
        <label>1</label>
    </ligand>
</feature>
<dbReference type="InterPro" id="IPR012724">
    <property type="entry name" value="DnaJ"/>
</dbReference>
<dbReference type="GO" id="GO:0005524">
    <property type="term" value="F:ATP binding"/>
    <property type="evidence" value="ECO:0007669"/>
    <property type="project" value="InterPro"/>
</dbReference>
<evidence type="ECO:0000256" key="1">
    <source>
        <dbReference type="ARBA" id="ARBA00022705"/>
    </source>
</evidence>
<protein>
    <recommendedName>
        <fullName evidence="8">Chaperone protein DnaJ</fullName>
    </recommendedName>
</protein>